<gene>
    <name evidence="1" type="ORF">DOZ80_18605</name>
</gene>
<reference evidence="1 2" key="1">
    <citation type="submission" date="2018-06" db="EMBL/GenBank/DDBJ databases">
        <authorList>
            <person name="Zhirakovskaya E."/>
        </authorList>
    </citation>
    <scope>NUCLEOTIDE SEQUENCE [LARGE SCALE GENOMIC DNA]</scope>
    <source>
        <strain evidence="1 2">LY3</strain>
    </source>
</reference>
<evidence type="ECO:0000313" key="2">
    <source>
        <dbReference type="Proteomes" id="UP000249493"/>
    </source>
</evidence>
<name>A0A327MZI1_PSEFL</name>
<protein>
    <submittedName>
        <fullName evidence="1">Uncharacterized protein</fullName>
    </submittedName>
</protein>
<proteinExistence type="predicted"/>
<dbReference type="EMBL" id="QLIN01000008">
    <property type="protein sequence ID" value="RAI67334.1"/>
    <property type="molecule type" value="Genomic_DNA"/>
</dbReference>
<comment type="caution">
    <text evidence="1">The sequence shown here is derived from an EMBL/GenBank/DDBJ whole genome shotgun (WGS) entry which is preliminary data.</text>
</comment>
<sequence length="112" mass="12886">MPALDHAALKTGSKCSLTKVNSAFSPVFALPDHRSTTFRFESPGQLRTGKPNSLKTNELISKTYGVRRFWNKRMSLSEKQLTRKERGRSLTDEDCHTYLLASMSFTFREKRR</sequence>
<dbReference type="Proteomes" id="UP000249493">
    <property type="component" value="Unassembled WGS sequence"/>
</dbReference>
<dbReference type="AlphaFoldDB" id="A0A327MZI1"/>
<accession>A0A327MZI1</accession>
<organism evidence="1 2">
    <name type="scientific">Pseudomonas fluorescens</name>
    <dbReference type="NCBI Taxonomy" id="294"/>
    <lineage>
        <taxon>Bacteria</taxon>
        <taxon>Pseudomonadati</taxon>
        <taxon>Pseudomonadota</taxon>
        <taxon>Gammaproteobacteria</taxon>
        <taxon>Pseudomonadales</taxon>
        <taxon>Pseudomonadaceae</taxon>
        <taxon>Pseudomonas</taxon>
    </lineage>
</organism>
<evidence type="ECO:0000313" key="1">
    <source>
        <dbReference type="EMBL" id="RAI67334.1"/>
    </source>
</evidence>